<evidence type="ECO:0000256" key="2">
    <source>
        <dbReference type="ARBA" id="ARBA00022801"/>
    </source>
</evidence>
<reference evidence="7" key="2">
    <citation type="submission" date="2020-09" db="EMBL/GenBank/DDBJ databases">
        <authorList>
            <person name="Sun Q."/>
            <person name="Zhou Y."/>
        </authorList>
    </citation>
    <scope>NUCLEOTIDE SEQUENCE</scope>
    <source>
        <strain evidence="7">CGMCC 1.15290</strain>
    </source>
</reference>
<dbReference type="Gene3D" id="2.140.10.30">
    <property type="entry name" value="Dipeptidylpeptidase IV, N-terminal domain"/>
    <property type="match status" value="2"/>
</dbReference>
<dbReference type="Gene3D" id="3.40.50.1820">
    <property type="entry name" value="alpha/beta hydrolase"/>
    <property type="match status" value="1"/>
</dbReference>
<dbReference type="GO" id="GO:0008239">
    <property type="term" value="F:dipeptidyl-peptidase activity"/>
    <property type="evidence" value="ECO:0007669"/>
    <property type="project" value="TreeGrafter"/>
</dbReference>
<keyword evidence="8" id="KW-1185">Reference proteome</keyword>
<evidence type="ECO:0000256" key="4">
    <source>
        <dbReference type="SAM" id="SignalP"/>
    </source>
</evidence>
<dbReference type="Pfam" id="PF00326">
    <property type="entry name" value="Peptidase_S9"/>
    <property type="match status" value="1"/>
</dbReference>
<feature type="compositionally biased region" description="Low complexity" evidence="3">
    <location>
        <begin position="166"/>
        <end position="177"/>
    </location>
</feature>
<dbReference type="SUPFAM" id="SSF53474">
    <property type="entry name" value="alpha/beta-Hydrolases"/>
    <property type="match status" value="1"/>
</dbReference>
<dbReference type="SUPFAM" id="SSF82171">
    <property type="entry name" value="DPP6 N-terminal domain-like"/>
    <property type="match status" value="1"/>
</dbReference>
<evidence type="ECO:0000313" key="8">
    <source>
        <dbReference type="Proteomes" id="UP000627292"/>
    </source>
</evidence>
<evidence type="ECO:0000256" key="3">
    <source>
        <dbReference type="SAM" id="MobiDB-lite"/>
    </source>
</evidence>
<feature type="domain" description="Peptidase S9 prolyl oligopeptidase catalytic" evidence="5">
    <location>
        <begin position="621"/>
        <end position="815"/>
    </location>
</feature>
<dbReference type="RefSeq" id="WP_229688056.1">
    <property type="nucleotide sequence ID" value="NZ_BMIB01000007.1"/>
</dbReference>
<feature type="chain" id="PRO_5036723864" evidence="4">
    <location>
        <begin position="20"/>
        <end position="818"/>
    </location>
</feature>
<keyword evidence="2" id="KW-0378">Hydrolase</keyword>
<dbReference type="InterPro" id="IPR029058">
    <property type="entry name" value="AB_hydrolase_fold"/>
</dbReference>
<keyword evidence="4" id="KW-0732">Signal</keyword>
<dbReference type="PANTHER" id="PTHR11731">
    <property type="entry name" value="PROTEASE FAMILY S9B,C DIPEPTIDYL-PEPTIDASE IV-RELATED"/>
    <property type="match status" value="1"/>
</dbReference>
<dbReference type="InterPro" id="IPR050278">
    <property type="entry name" value="Serine_Prot_S9B/DPPIV"/>
</dbReference>
<gene>
    <name evidence="7" type="ORF">GCM10011379_55540</name>
</gene>
<evidence type="ECO:0000259" key="5">
    <source>
        <dbReference type="Pfam" id="PF00326"/>
    </source>
</evidence>
<name>A0A917MZ57_9BACT</name>
<dbReference type="InterPro" id="IPR001375">
    <property type="entry name" value="Peptidase_S9_cat"/>
</dbReference>
<keyword evidence="1" id="KW-0645">Protease</keyword>
<reference evidence="7" key="1">
    <citation type="journal article" date="2014" name="Int. J. Syst. Evol. Microbiol.">
        <title>Complete genome sequence of Corynebacterium casei LMG S-19264T (=DSM 44701T), isolated from a smear-ripened cheese.</title>
        <authorList>
            <consortium name="US DOE Joint Genome Institute (JGI-PGF)"/>
            <person name="Walter F."/>
            <person name="Albersmeier A."/>
            <person name="Kalinowski J."/>
            <person name="Ruckert C."/>
        </authorList>
    </citation>
    <scope>NUCLEOTIDE SEQUENCE</scope>
    <source>
        <strain evidence="7">CGMCC 1.15290</strain>
    </source>
</reference>
<sequence>MRKLLAGCLLLCGAQQSMAQSLTVEKIMRDPKWIGTSPSNILWNYNSKSLFFDWNPDKAISDSVYTTGVSGSKPEKASYRQSQLAAAIGRGEYNKSRSHIVYTWAGDLFLLEVKTGNTTRITHTEESENSAAFFKNDEYISYLRNQNLYAWHIKTGVTEQLTNFSRTGETPAAAPAAGGAGSGGRGRGGFGGGSATATSSSTGAGTPKASGNRQEQWLQQDELRLMEIVRERKEKKEARETFLKTIKETDTLVTIKIGEKALSSVQISPDGRFITYRLTQAATGAKTTIVPNYVTENSFTADIPARTKVGAVQAKHEFFVFDTQRDTVIAVSTDSIPGITDVPDYTKDYSTAARDKPTPRPVAVNNLVWNDAGTTAVLEIRSQDNKDRWLMLLDATTGKLTLADRQRDEAWVGGPGIGYGGPLNWLNSTTFYFQSEATGYAHLYTYNINTSEKKALTQGNYEVQDVKLNTAKTHFYLLTNETHPGKQHWYRIKADGSDKQQITTMEGGYDISVSPDEKYIAYRYSYINKPWELYIQENAPGKKPVQVTTLAASDSFKTYPWRETKIFTIPARDGKNIYARIYEPASGKKNGAAVIFVHGAGYLQNVHYWWSQYFREYMFNNLLADKGYTVLDIDYRASSGYGRDWRTGIYRYMGGKDLDDEVDAAQYLVKQQGIDAKKIGIYGGSYGGFMTLMGLFTQPDVFKAGAALRPVTDWAHYNHGYTSNILNEPFTDSIAYARSSPINFAAGLKNHLLICHGMVDVNVHFQDAVRLSQRLIELGKDNWELAAYPMEDHGFVEPSSWTDEYKRILKLFDTTLLP</sequence>
<dbReference type="PANTHER" id="PTHR11731:SF193">
    <property type="entry name" value="DIPEPTIDYL PEPTIDASE 9"/>
    <property type="match status" value="1"/>
</dbReference>
<feature type="compositionally biased region" description="Low complexity" evidence="3">
    <location>
        <begin position="195"/>
        <end position="211"/>
    </location>
</feature>
<dbReference type="GO" id="GO:0004252">
    <property type="term" value="F:serine-type endopeptidase activity"/>
    <property type="evidence" value="ECO:0007669"/>
    <property type="project" value="InterPro"/>
</dbReference>
<evidence type="ECO:0000259" key="6">
    <source>
        <dbReference type="Pfam" id="PF00930"/>
    </source>
</evidence>
<feature type="domain" description="Dipeptidylpeptidase IV N-terminal" evidence="6">
    <location>
        <begin position="266"/>
        <end position="531"/>
    </location>
</feature>
<dbReference type="EMBL" id="BMIB01000007">
    <property type="protein sequence ID" value="GGH82125.1"/>
    <property type="molecule type" value="Genomic_DNA"/>
</dbReference>
<evidence type="ECO:0000256" key="1">
    <source>
        <dbReference type="ARBA" id="ARBA00022670"/>
    </source>
</evidence>
<comment type="caution">
    <text evidence="7">The sequence shown here is derived from an EMBL/GenBank/DDBJ whole genome shotgun (WGS) entry which is preliminary data.</text>
</comment>
<feature type="compositionally biased region" description="Gly residues" evidence="3">
    <location>
        <begin position="178"/>
        <end position="194"/>
    </location>
</feature>
<dbReference type="InterPro" id="IPR002469">
    <property type="entry name" value="Peptidase_S9B_N"/>
</dbReference>
<evidence type="ECO:0000313" key="7">
    <source>
        <dbReference type="EMBL" id="GGH82125.1"/>
    </source>
</evidence>
<protein>
    <submittedName>
        <fullName evidence="7">Peptidase S9</fullName>
    </submittedName>
</protein>
<dbReference type="PROSITE" id="PS00708">
    <property type="entry name" value="PRO_ENDOPEP_SER"/>
    <property type="match status" value="1"/>
</dbReference>
<organism evidence="7 8">
    <name type="scientific">Filimonas zeae</name>
    <dbReference type="NCBI Taxonomy" id="1737353"/>
    <lineage>
        <taxon>Bacteria</taxon>
        <taxon>Pseudomonadati</taxon>
        <taxon>Bacteroidota</taxon>
        <taxon>Chitinophagia</taxon>
        <taxon>Chitinophagales</taxon>
        <taxon>Chitinophagaceae</taxon>
        <taxon>Filimonas</taxon>
    </lineage>
</organism>
<dbReference type="GO" id="GO:0006508">
    <property type="term" value="P:proteolysis"/>
    <property type="evidence" value="ECO:0007669"/>
    <property type="project" value="UniProtKB-KW"/>
</dbReference>
<dbReference type="Pfam" id="PF00930">
    <property type="entry name" value="DPPIV_N"/>
    <property type="match status" value="1"/>
</dbReference>
<accession>A0A917MZ57</accession>
<dbReference type="InterPro" id="IPR002471">
    <property type="entry name" value="Pept_S9_AS"/>
</dbReference>
<dbReference type="AlphaFoldDB" id="A0A917MZ57"/>
<feature type="signal peptide" evidence="4">
    <location>
        <begin position="1"/>
        <end position="19"/>
    </location>
</feature>
<dbReference type="Proteomes" id="UP000627292">
    <property type="component" value="Unassembled WGS sequence"/>
</dbReference>
<feature type="region of interest" description="Disordered" evidence="3">
    <location>
        <begin position="166"/>
        <end position="217"/>
    </location>
</feature>
<proteinExistence type="predicted"/>